<protein>
    <submittedName>
        <fullName evidence="1">Uncharacterized protein</fullName>
    </submittedName>
</protein>
<accession>A0ACB9ALI9</accession>
<evidence type="ECO:0000313" key="1">
    <source>
        <dbReference type="EMBL" id="KAI3711104.1"/>
    </source>
</evidence>
<organism evidence="1 2">
    <name type="scientific">Cichorium intybus</name>
    <name type="common">Chicory</name>
    <dbReference type="NCBI Taxonomy" id="13427"/>
    <lineage>
        <taxon>Eukaryota</taxon>
        <taxon>Viridiplantae</taxon>
        <taxon>Streptophyta</taxon>
        <taxon>Embryophyta</taxon>
        <taxon>Tracheophyta</taxon>
        <taxon>Spermatophyta</taxon>
        <taxon>Magnoliopsida</taxon>
        <taxon>eudicotyledons</taxon>
        <taxon>Gunneridae</taxon>
        <taxon>Pentapetalae</taxon>
        <taxon>asterids</taxon>
        <taxon>campanulids</taxon>
        <taxon>Asterales</taxon>
        <taxon>Asteraceae</taxon>
        <taxon>Cichorioideae</taxon>
        <taxon>Cichorieae</taxon>
        <taxon>Cichoriinae</taxon>
        <taxon>Cichorium</taxon>
    </lineage>
</organism>
<reference evidence="2" key="1">
    <citation type="journal article" date="2022" name="Mol. Ecol. Resour.">
        <title>The genomes of chicory, endive, great burdock and yacon provide insights into Asteraceae palaeo-polyploidization history and plant inulin production.</title>
        <authorList>
            <person name="Fan W."/>
            <person name="Wang S."/>
            <person name="Wang H."/>
            <person name="Wang A."/>
            <person name="Jiang F."/>
            <person name="Liu H."/>
            <person name="Zhao H."/>
            <person name="Xu D."/>
            <person name="Zhang Y."/>
        </authorList>
    </citation>
    <scope>NUCLEOTIDE SEQUENCE [LARGE SCALE GENOMIC DNA]</scope>
    <source>
        <strain evidence="2">cv. Punajuju</strain>
    </source>
</reference>
<reference evidence="1 2" key="2">
    <citation type="journal article" date="2022" name="Mol. Ecol. Resour.">
        <title>The genomes of chicory, endive, great burdock and yacon provide insights into Asteraceae paleo-polyploidization history and plant inulin production.</title>
        <authorList>
            <person name="Fan W."/>
            <person name="Wang S."/>
            <person name="Wang H."/>
            <person name="Wang A."/>
            <person name="Jiang F."/>
            <person name="Liu H."/>
            <person name="Zhao H."/>
            <person name="Xu D."/>
            <person name="Zhang Y."/>
        </authorList>
    </citation>
    <scope>NUCLEOTIDE SEQUENCE [LARGE SCALE GENOMIC DNA]</scope>
    <source>
        <strain evidence="2">cv. Punajuju</strain>
        <tissue evidence="1">Leaves</tissue>
    </source>
</reference>
<proteinExistence type="predicted"/>
<gene>
    <name evidence="1" type="ORF">L2E82_40948</name>
</gene>
<comment type="caution">
    <text evidence="1">The sequence shown here is derived from an EMBL/GenBank/DDBJ whole genome shotgun (WGS) entry which is preliminary data.</text>
</comment>
<name>A0ACB9ALI9_CICIN</name>
<sequence length="87" mass="9620">MNVCSSRSHSCLMVHVCGKDFTTNTTVRGCMHLVDLAGSERADKPEAKSLSALGDPPDSAQLHHKNPHPRRLLIRKITEIEVMCIIN</sequence>
<evidence type="ECO:0000313" key="2">
    <source>
        <dbReference type="Proteomes" id="UP001055811"/>
    </source>
</evidence>
<keyword evidence="2" id="KW-1185">Reference proteome</keyword>
<dbReference type="EMBL" id="CM042015">
    <property type="protein sequence ID" value="KAI3711104.1"/>
    <property type="molecule type" value="Genomic_DNA"/>
</dbReference>
<dbReference type="Proteomes" id="UP001055811">
    <property type="component" value="Linkage Group LG07"/>
</dbReference>